<name>A0ABX3K8X0_9GAMM</name>
<keyword evidence="2" id="KW-1185">Reference proteome</keyword>
<proteinExistence type="predicted"/>
<reference evidence="2" key="1">
    <citation type="submission" date="2017-01" db="EMBL/GenBank/DDBJ databases">
        <title>Draft genome of the species Salinivibrio sharmensis.</title>
        <authorList>
            <person name="Lopez-Hermoso C."/>
            <person name="De La Haba R."/>
            <person name="Sanchez-Porro C."/>
            <person name="Ventosa A."/>
        </authorList>
    </citation>
    <scope>NUCLEOTIDE SEQUENCE [LARGE SCALE GENOMIC DNA]</scope>
    <source>
        <strain evidence="2">CBH463</strain>
    </source>
</reference>
<dbReference type="Proteomes" id="UP000188627">
    <property type="component" value="Unassembled WGS sequence"/>
</dbReference>
<evidence type="ECO:0000313" key="1">
    <source>
        <dbReference type="EMBL" id="OOE85064.1"/>
    </source>
</evidence>
<sequence length="111" mass="12505">MSHALHFIETPTFTRLITALASDDELKELQSELIAQPEKGDLIQGTGGLRKVRMAKKGQGKSGSLRVLYYFAHAETIYLVYVYAKATQETLTHEEKKQLKELVKQLRGNGE</sequence>
<comment type="caution">
    <text evidence="1">The sequence shown here is derived from an EMBL/GenBank/DDBJ whole genome shotgun (WGS) entry which is preliminary data.</text>
</comment>
<dbReference type="InterPro" id="IPR009387">
    <property type="entry name" value="HigB-2"/>
</dbReference>
<dbReference type="PIRSF" id="PIRSF039032">
    <property type="entry name" value="HigB-2"/>
    <property type="match status" value="1"/>
</dbReference>
<dbReference type="Pfam" id="PF06296">
    <property type="entry name" value="RelE"/>
    <property type="match status" value="1"/>
</dbReference>
<dbReference type="EMBL" id="MUFC01000023">
    <property type="protein sequence ID" value="OOE85064.1"/>
    <property type="molecule type" value="Genomic_DNA"/>
</dbReference>
<dbReference type="RefSeq" id="WP_077773234.1">
    <property type="nucleotide sequence ID" value="NZ_MUFC01000023.1"/>
</dbReference>
<protein>
    <submittedName>
        <fullName evidence="1">Addiction module toxin RelE</fullName>
    </submittedName>
</protein>
<evidence type="ECO:0000313" key="2">
    <source>
        <dbReference type="Proteomes" id="UP000188627"/>
    </source>
</evidence>
<organism evidence="1 2">
    <name type="scientific">Salinivibrio sharmensis</name>
    <dbReference type="NCBI Taxonomy" id="390883"/>
    <lineage>
        <taxon>Bacteria</taxon>
        <taxon>Pseudomonadati</taxon>
        <taxon>Pseudomonadota</taxon>
        <taxon>Gammaproteobacteria</taxon>
        <taxon>Vibrionales</taxon>
        <taxon>Vibrionaceae</taxon>
        <taxon>Salinivibrio</taxon>
    </lineage>
</organism>
<gene>
    <name evidence="1" type="ORF">BZG74_14505</name>
</gene>
<accession>A0ABX3K8X0</accession>